<dbReference type="GO" id="GO:0005737">
    <property type="term" value="C:cytoplasm"/>
    <property type="evidence" value="ECO:0007669"/>
    <property type="project" value="UniProtKB-SubCell"/>
</dbReference>
<gene>
    <name evidence="10" type="ORF">E3N88_27258</name>
</gene>
<dbReference type="OrthoDB" id="27325at2759"/>
<keyword evidence="4" id="KW-0963">Cytoplasm</keyword>
<evidence type="ECO:0000313" key="11">
    <source>
        <dbReference type="Proteomes" id="UP000326396"/>
    </source>
</evidence>
<sequence>MSSSQEAQFSMADLSSSLPASTTGLSAEDRAGLVNVLKIKLNDLTGQHPDFLDTLSANVRKRVGVLKDLQSQHDELEAKYLEEKAELEAKYLKLYEPLYAKRYEIVNGLTEVVVVSNDTLADKENKESTGGVPNFWLTAMKSNEVLADEISESDEGALQYLKDMKWCRIAGAKGFKLELYFNPNPYFKNSVLTKTYEMINEEEHILEKAIGTEIDWFPGKNLTQKVLRKKPKKGSGSVKPPITKTENCESFFNFFIPPQIPDDEEEIDEDTAELLQNQMEHDYDIGSTIRDKLIPHAVSWFTGEAALNDESEIEDDDDNDEDIEDDDDEDNDDDEDEEDEDVDTDSEKKAEEEFEKTGKLSDPASTDNVEFQIVLSIIKEGLQIDPVLRGCTNELGLRRVRVKCHSNSELAGCPVNFCASTSWFKNAESRLNYHLSGLFSENRPAQNFAYLSSLSNFIDTYVYDKDDYFSEDFDGHEDGDLNNRKKRAEILDEETSSNR</sequence>
<keyword evidence="5" id="KW-0143">Chaperone</keyword>
<name>A0A5N6MX70_9ASTR</name>
<keyword evidence="11" id="KW-1185">Reference proteome</keyword>
<protein>
    <submittedName>
        <fullName evidence="10">Uncharacterized protein</fullName>
    </submittedName>
</protein>
<dbReference type="GO" id="GO:0042393">
    <property type="term" value="F:histone binding"/>
    <property type="evidence" value="ECO:0007669"/>
    <property type="project" value="UniProtKB-ARBA"/>
</dbReference>
<dbReference type="PANTHER" id="PTHR11875">
    <property type="entry name" value="TESTIS-SPECIFIC Y-ENCODED PROTEIN"/>
    <property type="match status" value="1"/>
</dbReference>
<dbReference type="EMBL" id="SZYD01000014">
    <property type="protein sequence ID" value="KAD4178667.1"/>
    <property type="molecule type" value="Genomic_DNA"/>
</dbReference>
<dbReference type="FunFam" id="3.30.1120.90:FF:000005">
    <property type="entry name" value="Nucleosome assembly protein11"/>
    <property type="match status" value="1"/>
</dbReference>
<comment type="subcellular location">
    <subcellularLocation>
        <location evidence="2">Cytoplasm</location>
    </subcellularLocation>
    <subcellularLocation>
        <location evidence="1">Nucleus</location>
    </subcellularLocation>
</comment>
<evidence type="ECO:0000256" key="2">
    <source>
        <dbReference type="ARBA" id="ARBA00004496"/>
    </source>
</evidence>
<dbReference type="GO" id="GO:0000724">
    <property type="term" value="P:double-strand break repair via homologous recombination"/>
    <property type="evidence" value="ECO:0007669"/>
    <property type="project" value="UniProtKB-ARBA"/>
</dbReference>
<proteinExistence type="inferred from homology"/>
<evidence type="ECO:0000256" key="3">
    <source>
        <dbReference type="ARBA" id="ARBA00009947"/>
    </source>
</evidence>
<dbReference type="Gene3D" id="3.30.1120.90">
    <property type="entry name" value="Nucleosome assembly protein"/>
    <property type="match status" value="1"/>
</dbReference>
<dbReference type="Proteomes" id="UP000326396">
    <property type="component" value="Linkage Group LG4"/>
</dbReference>
<feature type="compositionally biased region" description="Acidic residues" evidence="9">
    <location>
        <begin position="307"/>
        <end position="344"/>
    </location>
</feature>
<evidence type="ECO:0000256" key="5">
    <source>
        <dbReference type="ARBA" id="ARBA00023186"/>
    </source>
</evidence>
<evidence type="ECO:0000256" key="6">
    <source>
        <dbReference type="ARBA" id="ARBA00023242"/>
    </source>
</evidence>
<organism evidence="10 11">
    <name type="scientific">Mikania micrantha</name>
    <name type="common">bitter vine</name>
    <dbReference type="NCBI Taxonomy" id="192012"/>
    <lineage>
        <taxon>Eukaryota</taxon>
        <taxon>Viridiplantae</taxon>
        <taxon>Streptophyta</taxon>
        <taxon>Embryophyta</taxon>
        <taxon>Tracheophyta</taxon>
        <taxon>Spermatophyta</taxon>
        <taxon>Magnoliopsida</taxon>
        <taxon>eudicotyledons</taxon>
        <taxon>Gunneridae</taxon>
        <taxon>Pentapetalae</taxon>
        <taxon>asterids</taxon>
        <taxon>campanulids</taxon>
        <taxon>Asterales</taxon>
        <taxon>Asteraceae</taxon>
        <taxon>Asteroideae</taxon>
        <taxon>Heliantheae alliance</taxon>
        <taxon>Eupatorieae</taxon>
        <taxon>Mikania</taxon>
    </lineage>
</organism>
<evidence type="ECO:0000313" key="10">
    <source>
        <dbReference type="EMBL" id="KAD4178667.1"/>
    </source>
</evidence>
<evidence type="ECO:0000256" key="4">
    <source>
        <dbReference type="ARBA" id="ARBA00022490"/>
    </source>
</evidence>
<dbReference type="InterPro" id="IPR037231">
    <property type="entry name" value="NAP-like_sf"/>
</dbReference>
<comment type="similarity">
    <text evidence="3 8">Belongs to the nucleosome assembly protein (NAP) family.</text>
</comment>
<reference evidence="10 11" key="1">
    <citation type="submission" date="2019-05" db="EMBL/GenBank/DDBJ databases">
        <title>Mikania micrantha, genome provides insights into the molecular mechanism of rapid growth.</title>
        <authorList>
            <person name="Liu B."/>
        </authorList>
    </citation>
    <scope>NUCLEOTIDE SEQUENCE [LARGE SCALE GENOMIC DNA]</scope>
    <source>
        <strain evidence="10">NLD-2019</strain>
        <tissue evidence="10">Leaf</tissue>
    </source>
</reference>
<dbReference type="InterPro" id="IPR002164">
    <property type="entry name" value="NAP_family"/>
</dbReference>
<evidence type="ECO:0000256" key="8">
    <source>
        <dbReference type="RuleBase" id="RU003876"/>
    </source>
</evidence>
<dbReference type="SUPFAM" id="SSF143113">
    <property type="entry name" value="NAP-like"/>
    <property type="match status" value="1"/>
</dbReference>
<dbReference type="GO" id="GO:0006334">
    <property type="term" value="P:nucleosome assembly"/>
    <property type="evidence" value="ECO:0007669"/>
    <property type="project" value="InterPro"/>
</dbReference>
<comment type="caution">
    <text evidence="10">The sequence shown here is derived from an EMBL/GenBank/DDBJ whole genome shotgun (WGS) entry which is preliminary data.</text>
</comment>
<evidence type="ECO:0000256" key="1">
    <source>
        <dbReference type="ARBA" id="ARBA00004123"/>
    </source>
</evidence>
<feature type="region of interest" description="Disordered" evidence="9">
    <location>
        <begin position="305"/>
        <end position="363"/>
    </location>
</feature>
<dbReference type="Gene3D" id="1.20.5.1500">
    <property type="match status" value="1"/>
</dbReference>
<evidence type="ECO:0000256" key="7">
    <source>
        <dbReference type="ARBA" id="ARBA00056035"/>
    </source>
</evidence>
<dbReference type="FunFam" id="1.20.5.1500:FF:000001">
    <property type="entry name" value="Nucleosome assembly protein 1-like 1"/>
    <property type="match status" value="1"/>
</dbReference>
<feature type="compositionally biased region" description="Basic and acidic residues" evidence="9">
    <location>
        <begin position="345"/>
        <end position="359"/>
    </location>
</feature>
<keyword evidence="6" id="KW-0539">Nucleus</keyword>
<dbReference type="GO" id="GO:0005634">
    <property type="term" value="C:nucleus"/>
    <property type="evidence" value="ECO:0007669"/>
    <property type="project" value="UniProtKB-SubCell"/>
</dbReference>
<accession>A0A5N6MX70</accession>
<feature type="region of interest" description="Disordered" evidence="9">
    <location>
        <begin position="474"/>
        <end position="499"/>
    </location>
</feature>
<dbReference type="Pfam" id="PF00956">
    <property type="entry name" value="NAP"/>
    <property type="match status" value="1"/>
</dbReference>
<dbReference type="AlphaFoldDB" id="A0A5N6MX70"/>
<comment type="function">
    <text evidence="7">May modulate chromatin structure by regulation of nucleosome assembly/disassembly. Could function together with B-type cyclins in the regulation of microtubule dynamics.</text>
</comment>
<evidence type="ECO:0000256" key="9">
    <source>
        <dbReference type="SAM" id="MobiDB-lite"/>
    </source>
</evidence>